<keyword evidence="4" id="KW-1185">Reference proteome</keyword>
<accession>A0A1H1QD13</accession>
<organism evidence="3 4">
    <name type="scientific">Actinoplanes derwentensis</name>
    <dbReference type="NCBI Taxonomy" id="113562"/>
    <lineage>
        <taxon>Bacteria</taxon>
        <taxon>Bacillati</taxon>
        <taxon>Actinomycetota</taxon>
        <taxon>Actinomycetes</taxon>
        <taxon>Micromonosporales</taxon>
        <taxon>Micromonosporaceae</taxon>
        <taxon>Actinoplanes</taxon>
    </lineage>
</organism>
<dbReference type="GO" id="GO:0030288">
    <property type="term" value="C:outer membrane-bounded periplasmic space"/>
    <property type="evidence" value="ECO:0007669"/>
    <property type="project" value="TreeGrafter"/>
</dbReference>
<reference evidence="3 4" key="1">
    <citation type="submission" date="2016-10" db="EMBL/GenBank/DDBJ databases">
        <authorList>
            <person name="de Groot N.N."/>
        </authorList>
    </citation>
    <scope>NUCLEOTIDE SEQUENCE [LARGE SCALE GENOMIC DNA]</scope>
    <source>
        <strain evidence="3 4">DSM 43941</strain>
    </source>
</reference>
<name>A0A1H1QD13_9ACTN</name>
<dbReference type="Proteomes" id="UP000198688">
    <property type="component" value="Chromosome I"/>
</dbReference>
<dbReference type="Gene3D" id="3.40.190.10">
    <property type="entry name" value="Periplasmic binding protein-like II"/>
    <property type="match status" value="2"/>
</dbReference>
<feature type="chain" id="PRO_5038784466" evidence="2">
    <location>
        <begin position="25"/>
        <end position="374"/>
    </location>
</feature>
<evidence type="ECO:0000313" key="4">
    <source>
        <dbReference type="Proteomes" id="UP000198688"/>
    </source>
</evidence>
<keyword evidence="1 2" id="KW-0732">Signal</keyword>
<dbReference type="RefSeq" id="WP_231953973.1">
    <property type="nucleotide sequence ID" value="NZ_BOMJ01000004.1"/>
</dbReference>
<proteinExistence type="predicted"/>
<dbReference type="PANTHER" id="PTHR30006:SF2">
    <property type="entry name" value="ABC TRANSPORTER SUBSTRATE-BINDING PROTEIN"/>
    <property type="match status" value="1"/>
</dbReference>
<dbReference type="PANTHER" id="PTHR30006">
    <property type="entry name" value="THIAMINE-BINDING PERIPLASMIC PROTEIN-RELATED"/>
    <property type="match status" value="1"/>
</dbReference>
<dbReference type="GO" id="GO:0030976">
    <property type="term" value="F:thiamine pyrophosphate binding"/>
    <property type="evidence" value="ECO:0007669"/>
    <property type="project" value="TreeGrafter"/>
</dbReference>
<dbReference type="Pfam" id="PF13343">
    <property type="entry name" value="SBP_bac_6"/>
    <property type="match status" value="1"/>
</dbReference>
<dbReference type="PROSITE" id="PS51257">
    <property type="entry name" value="PROKAR_LIPOPROTEIN"/>
    <property type="match status" value="1"/>
</dbReference>
<dbReference type="AlphaFoldDB" id="A0A1H1QD13"/>
<feature type="signal peptide" evidence="2">
    <location>
        <begin position="1"/>
        <end position="24"/>
    </location>
</feature>
<evidence type="ECO:0000256" key="2">
    <source>
        <dbReference type="SAM" id="SignalP"/>
    </source>
</evidence>
<evidence type="ECO:0000256" key="1">
    <source>
        <dbReference type="ARBA" id="ARBA00022729"/>
    </source>
</evidence>
<dbReference type="GO" id="GO:0030975">
    <property type="term" value="F:thiamine binding"/>
    <property type="evidence" value="ECO:0007669"/>
    <property type="project" value="TreeGrafter"/>
</dbReference>
<dbReference type="GO" id="GO:0015888">
    <property type="term" value="P:thiamine transport"/>
    <property type="evidence" value="ECO:0007669"/>
    <property type="project" value="TreeGrafter"/>
</dbReference>
<dbReference type="SUPFAM" id="SSF53850">
    <property type="entry name" value="Periplasmic binding protein-like II"/>
    <property type="match status" value="1"/>
</dbReference>
<evidence type="ECO:0000313" key="3">
    <source>
        <dbReference type="EMBL" id="SDS21382.1"/>
    </source>
</evidence>
<dbReference type="STRING" id="113562.SAMN04489716_0272"/>
<gene>
    <name evidence="3" type="ORF">SAMN04489716_0272</name>
</gene>
<protein>
    <submittedName>
        <fullName evidence="3">Putative spermidine/putrescine transport system substrate-binding protein</fullName>
    </submittedName>
</protein>
<sequence length="374" mass="38627">MRTTLARSAAATLTAVAMVALSSACSPPEKESEAATSGAATATSAADLGGLEALITAAKAEGQLNVIALPPTWANYGEIIKAFGTKYGIKVVSDQPDGSSQAEINAADQHKGQDTAPDVFDLSAAVASANTAKFAPYKVEKFGEIPAELKDANGTWVNDYGGYMSIGYDSAKVPAPTGVADLLKAEYKGKVALNGDPTQAGAAFGGVQLASLANGGTVDDIAKGVEFFGDLKKAGNFLPVDPSSATIQSGQTPVVFDWDYVNAAETAKLPTWKVLVPAGTVLGSYYVQAINADAPHPAAARLWQEYLYSDEGQNLWLKGGARPVRADAMAKAGTIDATAYAALTKVEGTLVVPTEAQNTKAKEYLSANWAKAIG</sequence>
<dbReference type="EMBL" id="LT629758">
    <property type="protein sequence ID" value="SDS21382.1"/>
    <property type="molecule type" value="Genomic_DNA"/>
</dbReference>